<feature type="compositionally biased region" description="Basic and acidic residues" evidence="1">
    <location>
        <begin position="18"/>
        <end position="38"/>
    </location>
</feature>
<proteinExistence type="predicted"/>
<evidence type="ECO:0000313" key="3">
    <source>
        <dbReference type="Proteomes" id="UP000619244"/>
    </source>
</evidence>
<keyword evidence="3" id="KW-1185">Reference proteome</keyword>
<dbReference type="InterPro" id="IPR008497">
    <property type="entry name" value="DUF779"/>
</dbReference>
<evidence type="ECO:0008006" key="4">
    <source>
        <dbReference type="Google" id="ProtNLM"/>
    </source>
</evidence>
<protein>
    <recommendedName>
        <fullName evidence="4">UDP-glucose 4-epimerase</fullName>
    </recommendedName>
</protein>
<accession>A0A918NL22</accession>
<gene>
    <name evidence="2" type="ORF">GCM10010358_35240</name>
</gene>
<dbReference type="Pfam" id="PF05610">
    <property type="entry name" value="DUF779"/>
    <property type="match status" value="1"/>
</dbReference>
<dbReference type="AlphaFoldDB" id="A0A918NL22"/>
<evidence type="ECO:0000313" key="2">
    <source>
        <dbReference type="EMBL" id="GGX77819.1"/>
    </source>
</evidence>
<dbReference type="EMBL" id="BMVU01000015">
    <property type="protein sequence ID" value="GGX77819.1"/>
    <property type="molecule type" value="Genomic_DNA"/>
</dbReference>
<sequence>MDDMNGIGDMDGIDDTTDGLRHGDGTGHDDGTGARGDDVVPRVAVTPAAAGLLRRLRADHGPLMFHQSGGCCDGSAPMCYPAGEFRTGGSDVLLAELDVEGVAETVPFWMSRSQYAAWSHTRLIVDVVEGRGSGFSLEAPEGVRFLIRSRLVGT</sequence>
<dbReference type="Proteomes" id="UP000619244">
    <property type="component" value="Unassembled WGS sequence"/>
</dbReference>
<reference evidence="2" key="1">
    <citation type="journal article" date="2014" name="Int. J. Syst. Evol. Microbiol.">
        <title>Complete genome sequence of Corynebacterium casei LMG S-19264T (=DSM 44701T), isolated from a smear-ripened cheese.</title>
        <authorList>
            <consortium name="US DOE Joint Genome Institute (JGI-PGF)"/>
            <person name="Walter F."/>
            <person name="Albersmeier A."/>
            <person name="Kalinowski J."/>
            <person name="Ruckert C."/>
        </authorList>
    </citation>
    <scope>NUCLEOTIDE SEQUENCE</scope>
    <source>
        <strain evidence="2">JCM 4790</strain>
    </source>
</reference>
<comment type="caution">
    <text evidence="2">The sequence shown here is derived from an EMBL/GenBank/DDBJ whole genome shotgun (WGS) entry which is preliminary data.</text>
</comment>
<organism evidence="2 3">
    <name type="scientific">Streptomyces minutiscleroticus</name>
    <dbReference type="NCBI Taxonomy" id="68238"/>
    <lineage>
        <taxon>Bacteria</taxon>
        <taxon>Bacillati</taxon>
        <taxon>Actinomycetota</taxon>
        <taxon>Actinomycetes</taxon>
        <taxon>Kitasatosporales</taxon>
        <taxon>Streptomycetaceae</taxon>
        <taxon>Streptomyces</taxon>
    </lineage>
</organism>
<name>A0A918NL22_9ACTN</name>
<evidence type="ECO:0000256" key="1">
    <source>
        <dbReference type="SAM" id="MobiDB-lite"/>
    </source>
</evidence>
<reference evidence="2" key="2">
    <citation type="submission" date="2020-09" db="EMBL/GenBank/DDBJ databases">
        <authorList>
            <person name="Sun Q."/>
            <person name="Ohkuma M."/>
        </authorList>
    </citation>
    <scope>NUCLEOTIDE SEQUENCE</scope>
    <source>
        <strain evidence="2">JCM 4790</strain>
    </source>
</reference>
<feature type="compositionally biased region" description="Low complexity" evidence="1">
    <location>
        <begin position="1"/>
        <end position="10"/>
    </location>
</feature>
<feature type="region of interest" description="Disordered" evidence="1">
    <location>
        <begin position="1"/>
        <end position="38"/>
    </location>
</feature>